<comment type="caution">
    <text evidence="1">The sequence shown here is derived from an EMBL/GenBank/DDBJ whole genome shotgun (WGS) entry which is preliminary data.</text>
</comment>
<organism evidence="1 2">
    <name type="scientific">Penicillium capsulatum</name>
    <dbReference type="NCBI Taxonomy" id="69766"/>
    <lineage>
        <taxon>Eukaryota</taxon>
        <taxon>Fungi</taxon>
        <taxon>Dikarya</taxon>
        <taxon>Ascomycota</taxon>
        <taxon>Pezizomycotina</taxon>
        <taxon>Eurotiomycetes</taxon>
        <taxon>Eurotiomycetidae</taxon>
        <taxon>Eurotiales</taxon>
        <taxon>Aspergillaceae</taxon>
        <taxon>Penicillium</taxon>
    </lineage>
</organism>
<reference evidence="1" key="2">
    <citation type="journal article" date="2023" name="IMA Fungus">
        <title>Comparative genomic study of the Penicillium genus elucidates a diverse pangenome and 15 lateral gene transfer events.</title>
        <authorList>
            <person name="Petersen C."/>
            <person name="Sorensen T."/>
            <person name="Nielsen M.R."/>
            <person name="Sondergaard T.E."/>
            <person name="Sorensen J.L."/>
            <person name="Fitzpatrick D.A."/>
            <person name="Frisvad J.C."/>
            <person name="Nielsen K.L."/>
        </authorList>
    </citation>
    <scope>NUCLEOTIDE SEQUENCE</scope>
    <source>
        <strain evidence="1">IBT 21917</strain>
    </source>
</reference>
<proteinExistence type="predicted"/>
<evidence type="ECO:0000313" key="1">
    <source>
        <dbReference type="EMBL" id="KAJ5183817.1"/>
    </source>
</evidence>
<reference evidence="1" key="1">
    <citation type="submission" date="2022-11" db="EMBL/GenBank/DDBJ databases">
        <authorList>
            <person name="Petersen C."/>
        </authorList>
    </citation>
    <scope>NUCLEOTIDE SEQUENCE</scope>
    <source>
        <strain evidence="1">IBT 21917</strain>
    </source>
</reference>
<accession>A0A9W9M153</accession>
<gene>
    <name evidence="1" type="ORF">N7492_001433</name>
</gene>
<dbReference type="Proteomes" id="UP001146351">
    <property type="component" value="Unassembled WGS sequence"/>
</dbReference>
<dbReference type="AlphaFoldDB" id="A0A9W9M153"/>
<dbReference type="EMBL" id="JAPQKO010000001">
    <property type="protein sequence ID" value="KAJ5183817.1"/>
    <property type="molecule type" value="Genomic_DNA"/>
</dbReference>
<evidence type="ECO:0000313" key="2">
    <source>
        <dbReference type="Proteomes" id="UP001146351"/>
    </source>
</evidence>
<keyword evidence="2" id="KW-1185">Reference proteome</keyword>
<name>A0A9W9M153_9EURO</name>
<protein>
    <submittedName>
        <fullName evidence="1">Uncharacterized protein</fullName>
    </submittedName>
</protein>
<sequence length="210" mass="22143">MVGNFMDVLAAAIAHIVGHSIGQGQGHRLVDLHIRQATEHIATDSEALEKPLEEPGVSGAGVLFVWLDAEGLGLLCQADQVLDELEGLGTVPGNGVLLSCLVCNVCQDADEPELLSEVAEGVAALAVAASLHEFCPVLATARLGVVTGGLLKAEAEPAGPEVALETSWAWMDDVVGLCWGVEDVLMRREELEVPENPEVTNWLSPLDDQP</sequence>